<dbReference type="Gene3D" id="3.30.1960.10">
    <property type="entry name" value="tRNA wybutosine-synthesizing-like"/>
    <property type="match status" value="1"/>
</dbReference>
<comment type="similarity">
    <text evidence="1">Belongs to the TYW3 family.</text>
</comment>
<dbReference type="EMBL" id="JAGVWC010000008">
    <property type="protein sequence ID" value="MBS3061218.1"/>
    <property type="molecule type" value="Genomic_DNA"/>
</dbReference>
<comment type="caution">
    <text evidence="8">The sequence shown here is derived from an EMBL/GenBank/DDBJ whole genome shotgun (WGS) entry which is preliminary data.</text>
</comment>
<dbReference type="AlphaFoldDB" id="A0A8T4L1K4"/>
<evidence type="ECO:0000256" key="2">
    <source>
        <dbReference type="ARBA" id="ARBA00022603"/>
    </source>
</evidence>
<keyword evidence="5" id="KW-0819">tRNA processing</keyword>
<dbReference type="PANTHER" id="PTHR48418">
    <property type="entry name" value="TRNA WYBUTOSINE-SYNTHESIZING PROTEIN 3"/>
    <property type="match status" value="1"/>
</dbReference>
<name>A0A8T4L1K4_9ARCH</name>
<reference evidence="8" key="1">
    <citation type="submission" date="2021-03" db="EMBL/GenBank/DDBJ databases">
        <authorList>
            <person name="Jaffe A."/>
        </authorList>
    </citation>
    <scope>NUCLEOTIDE SEQUENCE</scope>
    <source>
        <strain evidence="8">RIFCSPLOWO2_01_FULL_AR10_48_17</strain>
    </source>
</reference>
<evidence type="ECO:0000256" key="4">
    <source>
        <dbReference type="ARBA" id="ARBA00022691"/>
    </source>
</evidence>
<evidence type="ECO:0000256" key="3">
    <source>
        <dbReference type="ARBA" id="ARBA00022679"/>
    </source>
</evidence>
<dbReference type="GO" id="GO:0032259">
    <property type="term" value="P:methylation"/>
    <property type="evidence" value="ECO:0007669"/>
    <property type="project" value="UniProtKB-KW"/>
</dbReference>
<evidence type="ECO:0000259" key="7">
    <source>
        <dbReference type="Pfam" id="PF02676"/>
    </source>
</evidence>
<dbReference type="InterPro" id="IPR036602">
    <property type="entry name" value="tRNA_yW-synthesising-like_sf"/>
</dbReference>
<accession>A0A8T4L1K4</accession>
<gene>
    <name evidence="8" type="ORF">J4215_01385</name>
</gene>
<evidence type="ECO:0000313" key="8">
    <source>
        <dbReference type="EMBL" id="MBS3061218.1"/>
    </source>
</evidence>
<organism evidence="8 9">
    <name type="scientific">Candidatus Iainarchaeum sp</name>
    <dbReference type="NCBI Taxonomy" id="3101447"/>
    <lineage>
        <taxon>Archaea</taxon>
        <taxon>Candidatus Iainarchaeota</taxon>
        <taxon>Candidatus Iainarchaeia</taxon>
        <taxon>Candidatus Iainarchaeales</taxon>
        <taxon>Candidatus Iainarchaeaceae</taxon>
        <taxon>Candidatus Iainarchaeum</taxon>
    </lineage>
</organism>
<sequence length="202" mass="23140">MATNVENERFEMVKKRHFQSFHDAVTNGKADKPAIPLCEFLNSLPEFFTASSCSGRVILLNVDSMETKQTAAFHYKTHGLASAMVSWKKLSEKTRKEVWFKQESFILHIGTNHLDNANRLLECARLAGIKRGGIMLAKPGKFILELQGTQGISAPIKYQDKLLVNRDYYEFLVRRANKKMKKNSQQLEKFEKILREKLGSTD</sequence>
<dbReference type="GO" id="GO:0008033">
    <property type="term" value="P:tRNA processing"/>
    <property type="evidence" value="ECO:0007669"/>
    <property type="project" value="UniProtKB-KW"/>
</dbReference>
<dbReference type="PANTHER" id="PTHR48418:SF1">
    <property type="entry name" value="TRNA WYBUTOSINE-SYNTHESIZING PROTEIN 3"/>
    <property type="match status" value="1"/>
</dbReference>
<dbReference type="InterPro" id="IPR003827">
    <property type="entry name" value="tRNA_yW-synthesising"/>
</dbReference>
<keyword evidence="2" id="KW-0489">Methyltransferase</keyword>
<dbReference type="SUPFAM" id="SSF111278">
    <property type="entry name" value="SSo0622-like"/>
    <property type="match status" value="1"/>
</dbReference>
<keyword evidence="4" id="KW-0949">S-adenosyl-L-methionine</keyword>
<dbReference type="Pfam" id="PF02676">
    <property type="entry name" value="TYW3"/>
    <property type="match status" value="1"/>
</dbReference>
<proteinExistence type="inferred from homology"/>
<evidence type="ECO:0000256" key="1">
    <source>
        <dbReference type="ARBA" id="ARBA00008569"/>
    </source>
</evidence>
<dbReference type="GO" id="GO:0008168">
    <property type="term" value="F:methyltransferase activity"/>
    <property type="evidence" value="ECO:0007669"/>
    <property type="project" value="UniProtKB-KW"/>
</dbReference>
<evidence type="ECO:0000256" key="6">
    <source>
        <dbReference type="ARBA" id="ARBA00030554"/>
    </source>
</evidence>
<evidence type="ECO:0000256" key="5">
    <source>
        <dbReference type="ARBA" id="ARBA00022694"/>
    </source>
</evidence>
<evidence type="ECO:0000313" key="9">
    <source>
        <dbReference type="Proteomes" id="UP000675968"/>
    </source>
</evidence>
<feature type="domain" description="tRNA wybutosine-synthesizing protein" evidence="7">
    <location>
        <begin position="19"/>
        <end position="195"/>
    </location>
</feature>
<protein>
    <recommendedName>
        <fullName evidence="6">tRNA(Phe) 7-((3-amino-3-carboxypropyl)-4-demethylwyosine(37)-N(4))-methyltransferase</fullName>
    </recommendedName>
</protein>
<keyword evidence="3" id="KW-0808">Transferase</keyword>
<dbReference type="Proteomes" id="UP000675968">
    <property type="component" value="Unassembled WGS sequence"/>
</dbReference>
<reference evidence="8" key="2">
    <citation type="submission" date="2021-05" db="EMBL/GenBank/DDBJ databases">
        <title>Protein family content uncovers lineage relationships and bacterial pathway maintenance mechanisms in DPANN archaea.</title>
        <authorList>
            <person name="Castelle C.J."/>
            <person name="Meheust R."/>
            <person name="Jaffe A.L."/>
            <person name="Seitz K."/>
            <person name="Gong X."/>
            <person name="Baker B.J."/>
            <person name="Banfield J.F."/>
        </authorList>
    </citation>
    <scope>NUCLEOTIDE SEQUENCE</scope>
    <source>
        <strain evidence="8">RIFCSPLOWO2_01_FULL_AR10_48_17</strain>
    </source>
</reference>